<evidence type="ECO:0000313" key="2">
    <source>
        <dbReference type="EMBL" id="KKW17472.1"/>
    </source>
</evidence>
<accession>A0A0G1YR32</accession>
<reference evidence="2 3" key="1">
    <citation type="journal article" date="2015" name="Nature">
        <title>rRNA introns, odd ribosomes, and small enigmatic genomes across a large radiation of phyla.</title>
        <authorList>
            <person name="Brown C.T."/>
            <person name="Hug L.A."/>
            <person name="Thomas B.C."/>
            <person name="Sharon I."/>
            <person name="Castelle C.J."/>
            <person name="Singh A."/>
            <person name="Wilkins M.J."/>
            <person name="Williams K.H."/>
            <person name="Banfield J.F."/>
        </authorList>
    </citation>
    <scope>NUCLEOTIDE SEQUENCE [LARGE SCALE GENOMIC DNA]</scope>
</reference>
<dbReference type="GO" id="GO:0003677">
    <property type="term" value="F:DNA binding"/>
    <property type="evidence" value="ECO:0007669"/>
    <property type="project" value="InterPro"/>
</dbReference>
<dbReference type="InterPro" id="IPR007159">
    <property type="entry name" value="SpoVT-AbrB_dom"/>
</dbReference>
<gene>
    <name evidence="2" type="ORF">UY58_C0003G0049</name>
</gene>
<dbReference type="Gene3D" id="2.10.260.10">
    <property type="match status" value="1"/>
</dbReference>
<protein>
    <recommendedName>
        <fullName evidence="1">SpoVT-AbrB domain-containing protein</fullName>
    </recommendedName>
</protein>
<name>A0A0G1YR32_9BACT</name>
<dbReference type="Pfam" id="PF04014">
    <property type="entry name" value="MazE_antitoxin"/>
    <property type="match status" value="1"/>
</dbReference>
<dbReference type="SMART" id="SM00966">
    <property type="entry name" value="SpoVT_AbrB"/>
    <property type="match status" value="1"/>
</dbReference>
<dbReference type="AlphaFoldDB" id="A0A0G1YR32"/>
<feature type="domain" description="SpoVT-AbrB" evidence="1">
    <location>
        <begin position="6"/>
        <end position="52"/>
    </location>
</feature>
<dbReference type="Proteomes" id="UP000033982">
    <property type="component" value="Unassembled WGS sequence"/>
</dbReference>
<evidence type="ECO:0000313" key="3">
    <source>
        <dbReference type="Proteomes" id="UP000033982"/>
    </source>
</evidence>
<organism evidence="2 3">
    <name type="scientific">Candidatus Magasanikbacteria bacterium GW2011_GWA2_50_22</name>
    <dbReference type="NCBI Taxonomy" id="1619043"/>
    <lineage>
        <taxon>Bacteria</taxon>
        <taxon>Candidatus Magasanikiibacteriota</taxon>
    </lineage>
</organism>
<comment type="caution">
    <text evidence="2">The sequence shown here is derived from an EMBL/GenBank/DDBJ whole genome shotgun (WGS) entry which is preliminary data.</text>
</comment>
<dbReference type="SUPFAM" id="SSF89447">
    <property type="entry name" value="AbrB/MazE/MraZ-like"/>
    <property type="match status" value="1"/>
</dbReference>
<proteinExistence type="predicted"/>
<evidence type="ECO:0000259" key="1">
    <source>
        <dbReference type="SMART" id="SM00966"/>
    </source>
</evidence>
<sequence length="79" mass="8974">MSQKVIVIGNSLAVTIPKESARELRIGAGDRVEVHVDSERKIVSFRATEKISSAEQKIAKMTANFMRRYDKDLRELARK</sequence>
<dbReference type="EMBL" id="LCQN01000003">
    <property type="protein sequence ID" value="KKW17472.1"/>
    <property type="molecule type" value="Genomic_DNA"/>
</dbReference>
<dbReference type="InterPro" id="IPR037914">
    <property type="entry name" value="SpoVT-AbrB_sf"/>
</dbReference>